<evidence type="ECO:0000313" key="11">
    <source>
        <dbReference type="Proteomes" id="UP001600888"/>
    </source>
</evidence>
<evidence type="ECO:0000256" key="2">
    <source>
        <dbReference type="ARBA" id="ARBA00022603"/>
    </source>
</evidence>
<dbReference type="Proteomes" id="UP001600888">
    <property type="component" value="Unassembled WGS sequence"/>
</dbReference>
<dbReference type="SUPFAM" id="SSF53335">
    <property type="entry name" value="S-adenosyl-L-methionine-dependent methyltransferases"/>
    <property type="match status" value="1"/>
</dbReference>
<dbReference type="CDD" id="cd02440">
    <property type="entry name" value="AdoMet_MTases"/>
    <property type="match status" value="1"/>
</dbReference>
<reference evidence="10 11" key="1">
    <citation type="submission" date="2024-03" db="EMBL/GenBank/DDBJ databases">
        <title>A high-quality draft genome sequence of Diaporthe vaccinii, a causative agent of upright dieback and viscid rot disease in cranberry plants.</title>
        <authorList>
            <person name="Sarrasin M."/>
            <person name="Lang B.F."/>
            <person name="Burger G."/>
        </authorList>
    </citation>
    <scope>NUCLEOTIDE SEQUENCE [LARGE SCALE GENOMIC DNA]</scope>
    <source>
        <strain evidence="10 11">IS7</strain>
    </source>
</reference>
<evidence type="ECO:0000256" key="8">
    <source>
        <dbReference type="ARBA" id="ARBA00038158"/>
    </source>
</evidence>
<evidence type="ECO:0000256" key="1">
    <source>
        <dbReference type="ARBA" id="ARBA00004123"/>
    </source>
</evidence>
<protein>
    <recommendedName>
        <fullName evidence="12">Methyltransferase LaeA</fullName>
    </recommendedName>
</protein>
<evidence type="ECO:0000256" key="4">
    <source>
        <dbReference type="ARBA" id="ARBA00022691"/>
    </source>
</evidence>
<comment type="similarity">
    <text evidence="8">Belongs to the methyltransferase superfamily. LaeA methyltransferase family.</text>
</comment>
<keyword evidence="11" id="KW-1185">Reference proteome</keyword>
<keyword evidence="6" id="KW-0804">Transcription</keyword>
<accession>A0ABR4EZC4</accession>
<evidence type="ECO:0000256" key="5">
    <source>
        <dbReference type="ARBA" id="ARBA00023015"/>
    </source>
</evidence>
<sequence>MVDMATNGYTNGLPQETTSLIVPGKGHYVENGRHYQLWHRGQYPFPIDEDELDRLDAMHKFVLVARGYLLYSPHIILDNIPNLKILDLGCGTGMWALDIAKKFFNGSSLVHGVDLSTQMQASEIFPNNDFRAMDIEEPWASFLEESSYHLIYARMLAGSIHFDSWPRVYGEVFSHLVPGSGWVEQVEVDWYPCNDDGPVSDHLKFWADELHSAMDLMKRPLRVDPHRTQQMLADAGFVDIKQEVIRLPVNGGSLDPFEIDVGRWFNLSLHKSFMGLSMAPLYRAKNWRPKDIERLEKDVLDEIAERGNRAYCKLYIWTARRPPHHVPR</sequence>
<proteinExistence type="inferred from homology"/>
<comment type="caution">
    <text evidence="10">The sequence shown here is derived from an EMBL/GenBank/DDBJ whole genome shotgun (WGS) entry which is preliminary data.</text>
</comment>
<dbReference type="PANTHER" id="PTHR43591:SF30">
    <property type="entry name" value="PROTEIN-METHIONINE METHYLTRANSFERASE LAEA"/>
    <property type="match status" value="1"/>
</dbReference>
<evidence type="ECO:0000256" key="9">
    <source>
        <dbReference type="ARBA" id="ARBA00047870"/>
    </source>
</evidence>
<keyword evidence="4" id="KW-0949">S-adenosyl-L-methionine</keyword>
<keyword evidence="2" id="KW-0489">Methyltransferase</keyword>
<dbReference type="EMBL" id="JBAWTH010000018">
    <property type="protein sequence ID" value="KAL2287796.1"/>
    <property type="molecule type" value="Genomic_DNA"/>
</dbReference>
<evidence type="ECO:0008006" key="12">
    <source>
        <dbReference type="Google" id="ProtNLM"/>
    </source>
</evidence>
<dbReference type="PANTHER" id="PTHR43591">
    <property type="entry name" value="METHYLTRANSFERASE"/>
    <property type="match status" value="1"/>
</dbReference>
<keyword evidence="5" id="KW-0805">Transcription regulation</keyword>
<keyword evidence="7" id="KW-0539">Nucleus</keyword>
<evidence type="ECO:0000256" key="6">
    <source>
        <dbReference type="ARBA" id="ARBA00023163"/>
    </source>
</evidence>
<evidence type="ECO:0000256" key="7">
    <source>
        <dbReference type="ARBA" id="ARBA00023242"/>
    </source>
</evidence>
<evidence type="ECO:0000313" key="10">
    <source>
        <dbReference type="EMBL" id="KAL2287797.1"/>
    </source>
</evidence>
<organism evidence="10 11">
    <name type="scientific">Diaporthe vaccinii</name>
    <dbReference type="NCBI Taxonomy" id="105482"/>
    <lineage>
        <taxon>Eukaryota</taxon>
        <taxon>Fungi</taxon>
        <taxon>Dikarya</taxon>
        <taxon>Ascomycota</taxon>
        <taxon>Pezizomycotina</taxon>
        <taxon>Sordariomycetes</taxon>
        <taxon>Sordariomycetidae</taxon>
        <taxon>Diaporthales</taxon>
        <taxon>Diaporthaceae</taxon>
        <taxon>Diaporthe</taxon>
        <taxon>Diaporthe eres species complex</taxon>
    </lineage>
</organism>
<comment type="catalytic activity">
    <reaction evidence="9">
        <text>L-methionyl-[protein] + S-adenosyl-L-methionine = S-methyl-L-methionyl-[protein] + S-adenosyl-L-homocysteine</text>
        <dbReference type="Rhea" id="RHEA:60560"/>
        <dbReference type="Rhea" id="RHEA-COMP:12313"/>
        <dbReference type="Rhea" id="RHEA-COMP:15592"/>
        <dbReference type="ChEBI" id="CHEBI:16044"/>
        <dbReference type="ChEBI" id="CHEBI:57856"/>
        <dbReference type="ChEBI" id="CHEBI:59789"/>
        <dbReference type="ChEBI" id="CHEBI:142742"/>
    </reaction>
    <physiologicalReaction direction="left-to-right" evidence="9">
        <dbReference type="Rhea" id="RHEA:60561"/>
    </physiologicalReaction>
</comment>
<gene>
    <name evidence="10" type="ORF">FJTKL_04620</name>
</gene>
<keyword evidence="3" id="KW-0808">Transferase</keyword>
<dbReference type="Gene3D" id="3.40.50.150">
    <property type="entry name" value="Vaccinia Virus protein VP39"/>
    <property type="match status" value="1"/>
</dbReference>
<dbReference type="Pfam" id="PF13489">
    <property type="entry name" value="Methyltransf_23"/>
    <property type="match status" value="1"/>
</dbReference>
<comment type="subcellular location">
    <subcellularLocation>
        <location evidence="1">Nucleus</location>
    </subcellularLocation>
</comment>
<dbReference type="InterPro" id="IPR029063">
    <property type="entry name" value="SAM-dependent_MTases_sf"/>
</dbReference>
<dbReference type="EMBL" id="JBAWTH010000018">
    <property type="protein sequence ID" value="KAL2287797.1"/>
    <property type="molecule type" value="Genomic_DNA"/>
</dbReference>
<evidence type="ECO:0000256" key="3">
    <source>
        <dbReference type="ARBA" id="ARBA00022679"/>
    </source>
</evidence>
<name>A0ABR4EZC4_9PEZI</name>